<keyword evidence="2" id="KW-1185">Reference proteome</keyword>
<dbReference type="KEGG" id="cja:CJA_2582"/>
<dbReference type="STRING" id="498211.CJA_2582"/>
<organism evidence="1 2">
    <name type="scientific">Cellvibrio japonicus (strain Ueda107)</name>
    <name type="common">Pseudomonas fluorescens subsp. cellulosa</name>
    <dbReference type="NCBI Taxonomy" id="498211"/>
    <lineage>
        <taxon>Bacteria</taxon>
        <taxon>Pseudomonadati</taxon>
        <taxon>Pseudomonadota</taxon>
        <taxon>Gammaproteobacteria</taxon>
        <taxon>Cellvibrionales</taxon>
        <taxon>Cellvibrionaceae</taxon>
        <taxon>Cellvibrio</taxon>
    </lineage>
</organism>
<dbReference type="RefSeq" id="WP_012488178.1">
    <property type="nucleotide sequence ID" value="NC_010995.1"/>
</dbReference>
<dbReference type="Proteomes" id="UP000001036">
    <property type="component" value="Chromosome"/>
</dbReference>
<evidence type="ECO:0000313" key="1">
    <source>
        <dbReference type="EMBL" id="ACE84444.1"/>
    </source>
</evidence>
<reference evidence="1 2" key="1">
    <citation type="journal article" date="2008" name="J. Bacteriol.">
        <title>Insights into plant cell wall degradation from the genome sequence of the soil bacterium Cellvibrio japonicus.</title>
        <authorList>
            <person name="Deboy R.T."/>
            <person name="Mongodin E.F."/>
            <person name="Fouts D.E."/>
            <person name="Tailford L.E."/>
            <person name="Khouri H."/>
            <person name="Emerson J.B."/>
            <person name="Mohamoud Y."/>
            <person name="Watkins K."/>
            <person name="Henrissat B."/>
            <person name="Gilbert H.J."/>
            <person name="Nelson K.E."/>
        </authorList>
    </citation>
    <scope>NUCLEOTIDE SEQUENCE [LARGE SCALE GENOMIC DNA]</scope>
    <source>
        <strain evidence="1 2">Ueda107</strain>
    </source>
</reference>
<dbReference type="InterPro" id="IPR032314">
    <property type="entry name" value="DUF4845"/>
</dbReference>
<accession>B3PLG2</accession>
<dbReference type="EMBL" id="CP000934">
    <property type="protein sequence ID" value="ACE84444.1"/>
    <property type="molecule type" value="Genomic_DNA"/>
</dbReference>
<evidence type="ECO:0008006" key="3">
    <source>
        <dbReference type="Google" id="ProtNLM"/>
    </source>
</evidence>
<proteinExistence type="predicted"/>
<gene>
    <name evidence="1" type="ordered locus">CJA_2582</name>
</gene>
<protein>
    <recommendedName>
        <fullName evidence="3">DUF4845 domain-containing protein</fullName>
    </recommendedName>
</protein>
<dbReference type="AlphaFoldDB" id="B3PLG2"/>
<dbReference type="HOGENOM" id="CLU_149778_1_0_6"/>
<evidence type="ECO:0000313" key="2">
    <source>
        <dbReference type="Proteomes" id="UP000001036"/>
    </source>
</evidence>
<name>B3PLG2_CELJU</name>
<dbReference type="Pfam" id="PF16137">
    <property type="entry name" value="DUF4845"/>
    <property type="match status" value="1"/>
</dbReference>
<dbReference type="eggNOG" id="COG4969">
    <property type="taxonomic scope" value="Bacteria"/>
</dbReference>
<sequence>MSMVSLTSRTRSAAWLNRRYLAGQRGFSMIQWMLIILVAGFFLLFAFRVVPLYAENRYVVTALKSLEDGGSRLSDMTDAEIRKKLANFYMINNVRSEGPTKNIEIDRSNNNVLVMIDYETRVNLFYNIDLVLTFENHLDSTRPGLCCRPFKAETRD</sequence>